<evidence type="ECO:0000313" key="15">
    <source>
        <dbReference type="Proteomes" id="UP000238762"/>
    </source>
</evidence>
<evidence type="ECO:0000256" key="7">
    <source>
        <dbReference type="ARBA" id="ARBA00022840"/>
    </source>
</evidence>
<keyword evidence="2 12" id="KW-0639">Primosome</keyword>
<gene>
    <name evidence="14" type="primary">dnaB</name>
    <name evidence="14" type="ORF">C7B64_01555</name>
</gene>
<evidence type="ECO:0000256" key="9">
    <source>
        <dbReference type="ARBA" id="ARBA00023235"/>
    </source>
</evidence>
<feature type="domain" description="SF4 helicase" evidence="13">
    <location>
        <begin position="183"/>
        <end position="446"/>
    </location>
</feature>
<dbReference type="GO" id="GO:0043139">
    <property type="term" value="F:5'-3' DNA helicase activity"/>
    <property type="evidence" value="ECO:0007669"/>
    <property type="project" value="UniProtKB-EC"/>
</dbReference>
<evidence type="ECO:0000313" key="14">
    <source>
        <dbReference type="EMBL" id="PSB04940.1"/>
    </source>
</evidence>
<keyword evidence="7 12" id="KW-0067">ATP-binding</keyword>
<evidence type="ECO:0000256" key="8">
    <source>
        <dbReference type="ARBA" id="ARBA00023125"/>
    </source>
</evidence>
<keyword evidence="5 12" id="KW-0378">Hydrolase</keyword>
<dbReference type="GO" id="GO:0005829">
    <property type="term" value="C:cytosol"/>
    <property type="evidence" value="ECO:0007669"/>
    <property type="project" value="TreeGrafter"/>
</dbReference>
<dbReference type="AlphaFoldDB" id="A0A2T1C9K0"/>
<dbReference type="EMBL" id="PVWJ01000005">
    <property type="protein sequence ID" value="PSB04940.1"/>
    <property type="molecule type" value="Genomic_DNA"/>
</dbReference>
<keyword evidence="9" id="KW-0413">Isomerase</keyword>
<dbReference type="NCBIfam" id="TIGR00665">
    <property type="entry name" value="DnaB"/>
    <property type="match status" value="1"/>
</dbReference>
<reference evidence="14 15" key="2">
    <citation type="submission" date="2018-03" db="EMBL/GenBank/DDBJ databases">
        <title>The ancient ancestry and fast evolution of plastids.</title>
        <authorList>
            <person name="Moore K.R."/>
            <person name="Magnabosco C."/>
            <person name="Momper L."/>
            <person name="Gold D.A."/>
            <person name="Bosak T."/>
            <person name="Fournier G.P."/>
        </authorList>
    </citation>
    <scope>NUCLEOTIDE SEQUENCE [LARGE SCALE GENOMIC DNA]</scope>
    <source>
        <strain evidence="14 15">CCAP 1448/3</strain>
    </source>
</reference>
<protein>
    <recommendedName>
        <fullName evidence="11 12">Replicative DNA helicase</fullName>
        <ecNumber evidence="11 12">5.6.2.3</ecNumber>
    </recommendedName>
</protein>
<dbReference type="Pfam" id="PF03796">
    <property type="entry name" value="DnaB_C"/>
    <property type="match status" value="1"/>
</dbReference>
<keyword evidence="8 12" id="KW-0238">DNA-binding</keyword>
<dbReference type="InterPro" id="IPR016136">
    <property type="entry name" value="DNA_helicase_N/primase_C"/>
</dbReference>
<evidence type="ECO:0000259" key="13">
    <source>
        <dbReference type="PROSITE" id="PS51199"/>
    </source>
</evidence>
<comment type="caution">
    <text evidence="14">The sequence shown here is derived from an EMBL/GenBank/DDBJ whole genome shotgun (WGS) entry which is preliminary data.</text>
</comment>
<dbReference type="SUPFAM" id="SSF52540">
    <property type="entry name" value="P-loop containing nucleoside triphosphate hydrolases"/>
    <property type="match status" value="1"/>
</dbReference>
<dbReference type="PANTHER" id="PTHR30153:SF2">
    <property type="entry name" value="REPLICATIVE DNA HELICASE"/>
    <property type="match status" value="1"/>
</dbReference>
<evidence type="ECO:0000256" key="12">
    <source>
        <dbReference type="RuleBase" id="RU362085"/>
    </source>
</evidence>
<keyword evidence="15" id="KW-1185">Reference proteome</keyword>
<dbReference type="InterPro" id="IPR007694">
    <property type="entry name" value="DNA_helicase_DnaB-like_C"/>
</dbReference>
<dbReference type="InterPro" id="IPR007693">
    <property type="entry name" value="DNA_helicase_DnaB-like_N"/>
</dbReference>
<dbReference type="InterPro" id="IPR007692">
    <property type="entry name" value="DNA_helicase_DnaB"/>
</dbReference>
<dbReference type="OrthoDB" id="9773982at2"/>
<evidence type="ECO:0000256" key="5">
    <source>
        <dbReference type="ARBA" id="ARBA00022801"/>
    </source>
</evidence>
<dbReference type="GO" id="GO:0003677">
    <property type="term" value="F:DNA binding"/>
    <property type="evidence" value="ECO:0007669"/>
    <property type="project" value="UniProtKB-UniRule"/>
</dbReference>
<dbReference type="GO" id="GO:0016887">
    <property type="term" value="F:ATP hydrolysis activity"/>
    <property type="evidence" value="ECO:0007669"/>
    <property type="project" value="RHEA"/>
</dbReference>
<organism evidence="14 15">
    <name type="scientific">Merismopedia glauca CCAP 1448/3</name>
    <dbReference type="NCBI Taxonomy" id="1296344"/>
    <lineage>
        <taxon>Bacteria</taxon>
        <taxon>Bacillati</taxon>
        <taxon>Cyanobacteriota</taxon>
        <taxon>Cyanophyceae</taxon>
        <taxon>Synechococcales</taxon>
        <taxon>Merismopediaceae</taxon>
        <taxon>Merismopedia</taxon>
    </lineage>
</organism>
<evidence type="ECO:0000256" key="2">
    <source>
        <dbReference type="ARBA" id="ARBA00022515"/>
    </source>
</evidence>
<keyword evidence="6 12" id="KW-0347">Helicase</keyword>
<dbReference type="InterPro" id="IPR036185">
    <property type="entry name" value="DNA_heli_DnaB-like_N_sf"/>
</dbReference>
<dbReference type="PROSITE" id="PS51199">
    <property type="entry name" value="SF4_HELICASE"/>
    <property type="match status" value="1"/>
</dbReference>
<dbReference type="Gene3D" id="3.40.50.300">
    <property type="entry name" value="P-loop containing nucleotide triphosphate hydrolases"/>
    <property type="match status" value="1"/>
</dbReference>
<evidence type="ECO:0000256" key="10">
    <source>
        <dbReference type="ARBA" id="ARBA00048954"/>
    </source>
</evidence>
<dbReference type="GO" id="GO:1990077">
    <property type="term" value="C:primosome complex"/>
    <property type="evidence" value="ECO:0007669"/>
    <property type="project" value="UniProtKB-UniRule"/>
</dbReference>
<dbReference type="InterPro" id="IPR027417">
    <property type="entry name" value="P-loop_NTPase"/>
</dbReference>
<dbReference type="SUPFAM" id="SSF48024">
    <property type="entry name" value="N-terminal domain of DnaB helicase"/>
    <property type="match status" value="1"/>
</dbReference>
<keyword evidence="3 12" id="KW-0235">DNA replication</keyword>
<comment type="catalytic activity">
    <reaction evidence="10 12">
        <text>ATP + H2O = ADP + phosphate + H(+)</text>
        <dbReference type="Rhea" id="RHEA:13065"/>
        <dbReference type="ChEBI" id="CHEBI:15377"/>
        <dbReference type="ChEBI" id="CHEBI:15378"/>
        <dbReference type="ChEBI" id="CHEBI:30616"/>
        <dbReference type="ChEBI" id="CHEBI:43474"/>
        <dbReference type="ChEBI" id="CHEBI:456216"/>
        <dbReference type="EC" id="5.6.2.3"/>
    </reaction>
</comment>
<dbReference type="Proteomes" id="UP000238762">
    <property type="component" value="Unassembled WGS sequence"/>
</dbReference>
<dbReference type="CDD" id="cd00984">
    <property type="entry name" value="DnaB_C"/>
    <property type="match status" value="1"/>
</dbReference>
<evidence type="ECO:0000256" key="1">
    <source>
        <dbReference type="ARBA" id="ARBA00008428"/>
    </source>
</evidence>
<sequence>MTLSYERQNPTEFRLPPQNIDAEEGILGGILLDSHAIARIASILTPEMFYISSHQTIYQAASTLYQQNKPTDIKQLADWLSDRQLLEKIGGLSKLVQLAERTVSAVNVDGLAQIVRDKYVRREIISTGSQISLLGYETATELEQCQQEAERLVYAIGAKSARKQEGANLVADALVELYSQLEKGEEPPLLPTGLYDLDALIGGLRSQDLIVIAGRPSMGKTQIGVYLAHQAALVQKRPVVFFSAEMGQEKLLCRFVAHVSRIDSSRLLDRKIDDSDWGAIAQAVGTLSQSQLRIDATTNPTITHMRCQLQKTVSEAGSIGLVVLDYLQLLGNGTANRVQELDEIAKGCKALAKEFDVPFIALSQLNRGVENRTNKRPLLSDLRDSGAIEQTADVVLLLYRDEYYHVDTPDRAVLEIAVGKNRDGETGVAKVLFDPKVSGLRNLARG</sequence>
<evidence type="ECO:0000256" key="6">
    <source>
        <dbReference type="ARBA" id="ARBA00022806"/>
    </source>
</evidence>
<evidence type="ECO:0000256" key="4">
    <source>
        <dbReference type="ARBA" id="ARBA00022741"/>
    </source>
</evidence>
<dbReference type="PANTHER" id="PTHR30153">
    <property type="entry name" value="REPLICATIVE DNA HELICASE DNAB"/>
    <property type="match status" value="1"/>
</dbReference>
<evidence type="ECO:0000256" key="11">
    <source>
        <dbReference type="NCBIfam" id="TIGR00665"/>
    </source>
</evidence>
<dbReference type="EC" id="5.6.2.3" evidence="11 12"/>
<comment type="function">
    <text evidence="12">The main replicative DNA helicase, it participates in initiation and elongation during chromosome replication. Travels ahead of the DNA replisome, separating dsDNA into templates for DNA synthesis. A processive ATP-dependent 5'-3' DNA helicase it has DNA-dependent ATPase activity.</text>
</comment>
<dbReference type="Gene3D" id="1.10.860.10">
    <property type="entry name" value="DNAb Helicase, Chain A"/>
    <property type="match status" value="1"/>
</dbReference>
<accession>A0A2T1C9K0</accession>
<keyword evidence="4 12" id="KW-0547">Nucleotide-binding</keyword>
<proteinExistence type="inferred from homology"/>
<reference evidence="14 15" key="1">
    <citation type="submission" date="2018-02" db="EMBL/GenBank/DDBJ databases">
        <authorList>
            <person name="Cohen D.B."/>
            <person name="Kent A.D."/>
        </authorList>
    </citation>
    <scope>NUCLEOTIDE SEQUENCE [LARGE SCALE GENOMIC DNA]</scope>
    <source>
        <strain evidence="14 15">CCAP 1448/3</strain>
    </source>
</reference>
<evidence type="ECO:0000256" key="3">
    <source>
        <dbReference type="ARBA" id="ARBA00022705"/>
    </source>
</evidence>
<name>A0A2T1C9K0_9CYAN</name>
<comment type="similarity">
    <text evidence="1 12">Belongs to the helicase family. DnaB subfamily.</text>
</comment>
<dbReference type="Pfam" id="PF00772">
    <property type="entry name" value="DnaB"/>
    <property type="match status" value="1"/>
</dbReference>
<dbReference type="GO" id="GO:0005524">
    <property type="term" value="F:ATP binding"/>
    <property type="evidence" value="ECO:0007669"/>
    <property type="project" value="UniProtKB-UniRule"/>
</dbReference>
<dbReference type="GO" id="GO:0006269">
    <property type="term" value="P:DNA replication, synthesis of primer"/>
    <property type="evidence" value="ECO:0007669"/>
    <property type="project" value="UniProtKB-UniRule"/>
</dbReference>
<dbReference type="RefSeq" id="WP_106286908.1">
    <property type="nucleotide sequence ID" value="NZ_CAWNTC010000136.1"/>
</dbReference>